<organism evidence="3 4">
    <name type="scientific">Friedmanniomyces endolithicus</name>
    <dbReference type="NCBI Taxonomy" id="329885"/>
    <lineage>
        <taxon>Eukaryota</taxon>
        <taxon>Fungi</taxon>
        <taxon>Dikarya</taxon>
        <taxon>Ascomycota</taxon>
        <taxon>Pezizomycotina</taxon>
        <taxon>Dothideomycetes</taxon>
        <taxon>Dothideomycetidae</taxon>
        <taxon>Mycosphaerellales</taxon>
        <taxon>Teratosphaeriaceae</taxon>
        <taxon>Friedmanniomyces</taxon>
    </lineage>
</organism>
<keyword evidence="2" id="KW-0472">Membrane</keyword>
<evidence type="ECO:0000313" key="3">
    <source>
        <dbReference type="EMBL" id="TKA35169.1"/>
    </source>
</evidence>
<feature type="compositionally biased region" description="Pro residues" evidence="1">
    <location>
        <begin position="1"/>
        <end position="10"/>
    </location>
</feature>
<feature type="transmembrane region" description="Helical" evidence="2">
    <location>
        <begin position="105"/>
        <end position="127"/>
    </location>
</feature>
<feature type="compositionally biased region" description="Basic residues" evidence="1">
    <location>
        <begin position="53"/>
        <end position="67"/>
    </location>
</feature>
<keyword evidence="2" id="KW-1133">Transmembrane helix</keyword>
<dbReference type="EMBL" id="NAJP01000072">
    <property type="protein sequence ID" value="TKA35169.1"/>
    <property type="molecule type" value="Genomic_DNA"/>
</dbReference>
<sequence length="136" mass="14929">MVRSHPPPHPNHNSPSTDLENPSNNRHKPPNNAAQTPNSPNPKKPNAANPSQRSRRRRARKWTKRPFPRGGCVGPPIYPISQHEGKAVGGSVWMRMRMLMLTGEGGTDLLIFVVCGGIVFELVRIVFGAGQGYFSG</sequence>
<accession>A0A4V6WK01</accession>
<proteinExistence type="predicted"/>
<evidence type="ECO:0000313" key="4">
    <source>
        <dbReference type="Proteomes" id="UP000310066"/>
    </source>
</evidence>
<feature type="region of interest" description="Disordered" evidence="1">
    <location>
        <begin position="1"/>
        <end position="80"/>
    </location>
</feature>
<protein>
    <submittedName>
        <fullName evidence="3">Uncharacterized protein</fullName>
    </submittedName>
</protein>
<evidence type="ECO:0000256" key="2">
    <source>
        <dbReference type="SAM" id="Phobius"/>
    </source>
</evidence>
<keyword evidence="2" id="KW-0812">Transmembrane</keyword>
<name>A0A4V6WK01_9PEZI</name>
<comment type="caution">
    <text evidence="3">The sequence shown here is derived from an EMBL/GenBank/DDBJ whole genome shotgun (WGS) entry which is preliminary data.</text>
</comment>
<reference evidence="3 4" key="1">
    <citation type="submission" date="2017-03" db="EMBL/GenBank/DDBJ databases">
        <title>Genomes of endolithic fungi from Antarctica.</title>
        <authorList>
            <person name="Coleine C."/>
            <person name="Masonjones S."/>
            <person name="Stajich J.E."/>
        </authorList>
    </citation>
    <scope>NUCLEOTIDE SEQUENCE [LARGE SCALE GENOMIC DNA]</scope>
    <source>
        <strain evidence="3 4">CCFEE 5311</strain>
    </source>
</reference>
<dbReference type="Proteomes" id="UP000310066">
    <property type="component" value="Unassembled WGS sequence"/>
</dbReference>
<dbReference type="AlphaFoldDB" id="A0A4V6WK01"/>
<evidence type="ECO:0000256" key="1">
    <source>
        <dbReference type="SAM" id="MobiDB-lite"/>
    </source>
</evidence>
<gene>
    <name evidence="3" type="ORF">B0A54_13964</name>
</gene>